<dbReference type="RefSeq" id="WP_006628247.1">
    <property type="nucleotide sequence ID" value="NZ_AOJD01000023.1"/>
</dbReference>
<dbReference type="PATRIC" id="fig|1227485.3.peg.521"/>
<keyword evidence="1" id="KW-1133">Transmembrane helix</keyword>
<dbReference type="AlphaFoldDB" id="M0DYY5"/>
<reference evidence="2 3" key="1">
    <citation type="journal article" date="2014" name="PLoS Genet.">
        <title>Phylogenetically driven sequencing of extremely halophilic archaea reveals strategies for static and dynamic osmo-response.</title>
        <authorList>
            <person name="Becker E.A."/>
            <person name="Seitzer P.M."/>
            <person name="Tritt A."/>
            <person name="Larsen D."/>
            <person name="Krusor M."/>
            <person name="Yao A.I."/>
            <person name="Wu D."/>
            <person name="Madern D."/>
            <person name="Eisen J.A."/>
            <person name="Darling A.E."/>
            <person name="Facciotti M.T."/>
        </authorList>
    </citation>
    <scope>NUCLEOTIDE SEQUENCE [LARGE SCALE GENOMIC DNA]</scope>
    <source>
        <strain evidence="2 3">DSM 14210</strain>
    </source>
</reference>
<sequence length="68" mass="6882">MSVESRAAVPDAVDRADLLLLAFPLLFAGVYAALAVNTGDGIPPLAGASAVCCLLLVDGVFLNPPVDD</sequence>
<gene>
    <name evidence="2" type="ORF">C472_02724</name>
</gene>
<accession>M0DYY5</accession>
<feature type="transmembrane region" description="Helical" evidence="1">
    <location>
        <begin position="18"/>
        <end position="36"/>
    </location>
</feature>
<evidence type="ECO:0000256" key="1">
    <source>
        <dbReference type="SAM" id="Phobius"/>
    </source>
</evidence>
<comment type="caution">
    <text evidence="2">The sequence shown here is derived from an EMBL/GenBank/DDBJ whole genome shotgun (WGS) entry which is preliminary data.</text>
</comment>
<keyword evidence="1" id="KW-0472">Membrane</keyword>
<dbReference type="Proteomes" id="UP000011523">
    <property type="component" value="Unassembled WGS sequence"/>
</dbReference>
<organism evidence="2 3">
    <name type="scientific">Halorubrum tebenquichense DSM 14210</name>
    <dbReference type="NCBI Taxonomy" id="1227485"/>
    <lineage>
        <taxon>Archaea</taxon>
        <taxon>Methanobacteriati</taxon>
        <taxon>Methanobacteriota</taxon>
        <taxon>Stenosarchaea group</taxon>
        <taxon>Halobacteria</taxon>
        <taxon>Halobacteriales</taxon>
        <taxon>Haloferacaceae</taxon>
        <taxon>Halorubrum</taxon>
    </lineage>
</organism>
<keyword evidence="1" id="KW-0812">Transmembrane</keyword>
<dbReference type="Pfam" id="PF26047">
    <property type="entry name" value="DUF8015"/>
    <property type="match status" value="1"/>
</dbReference>
<protein>
    <submittedName>
        <fullName evidence="2">Uncharacterized protein</fullName>
    </submittedName>
</protein>
<feature type="transmembrane region" description="Helical" evidence="1">
    <location>
        <begin position="42"/>
        <end position="62"/>
    </location>
</feature>
<proteinExistence type="predicted"/>
<keyword evidence="3" id="KW-1185">Reference proteome</keyword>
<evidence type="ECO:0000313" key="2">
    <source>
        <dbReference type="EMBL" id="ELZ39917.1"/>
    </source>
</evidence>
<name>M0DYY5_9EURY</name>
<dbReference type="InterPro" id="IPR058328">
    <property type="entry name" value="DUF8015"/>
</dbReference>
<evidence type="ECO:0000313" key="3">
    <source>
        <dbReference type="Proteomes" id="UP000011523"/>
    </source>
</evidence>
<dbReference type="EMBL" id="AOJD01000023">
    <property type="protein sequence ID" value="ELZ39917.1"/>
    <property type="molecule type" value="Genomic_DNA"/>
</dbReference>
<dbReference type="OrthoDB" id="329734at2157"/>